<evidence type="ECO:0000259" key="8">
    <source>
        <dbReference type="PROSITE" id="PS50011"/>
    </source>
</evidence>
<evidence type="ECO:0000256" key="5">
    <source>
        <dbReference type="PROSITE-ProRule" id="PRU00221"/>
    </source>
</evidence>
<feature type="binding site" evidence="6">
    <location>
        <position position="95"/>
    </location>
    <ligand>
        <name>ATP</name>
        <dbReference type="ChEBI" id="CHEBI:30616"/>
    </ligand>
</feature>
<keyword evidence="5" id="KW-0853">WD repeat</keyword>
<dbReference type="SUPFAM" id="SSF82171">
    <property type="entry name" value="DPP6 N-terminal domain-like"/>
    <property type="match status" value="1"/>
</dbReference>
<dbReference type="CDD" id="cd14014">
    <property type="entry name" value="STKc_PknB_like"/>
    <property type="match status" value="1"/>
</dbReference>
<dbReference type="SUPFAM" id="SSF63829">
    <property type="entry name" value="Calcium-dependent phosphotriesterase"/>
    <property type="match status" value="1"/>
</dbReference>
<evidence type="ECO:0000256" key="2">
    <source>
        <dbReference type="ARBA" id="ARBA00022741"/>
    </source>
</evidence>
<evidence type="ECO:0000256" key="7">
    <source>
        <dbReference type="SAM" id="MobiDB-lite"/>
    </source>
</evidence>
<dbReference type="GO" id="GO:0004674">
    <property type="term" value="F:protein serine/threonine kinase activity"/>
    <property type="evidence" value="ECO:0007669"/>
    <property type="project" value="UniProtKB-KW"/>
</dbReference>
<keyword evidence="3 9" id="KW-0418">Kinase</keyword>
<organism evidence="9 10">
    <name type="scientific">Limnoglobus roseus</name>
    <dbReference type="NCBI Taxonomy" id="2598579"/>
    <lineage>
        <taxon>Bacteria</taxon>
        <taxon>Pseudomonadati</taxon>
        <taxon>Planctomycetota</taxon>
        <taxon>Planctomycetia</taxon>
        <taxon>Gemmatales</taxon>
        <taxon>Gemmataceae</taxon>
        <taxon>Limnoglobus</taxon>
    </lineage>
</organism>
<keyword evidence="4 6" id="KW-0067">ATP-binding</keyword>
<dbReference type="SMART" id="SM00220">
    <property type="entry name" value="S_TKc"/>
    <property type="match status" value="1"/>
</dbReference>
<dbReference type="InterPro" id="IPR011009">
    <property type="entry name" value="Kinase-like_dom_sf"/>
</dbReference>
<dbReference type="RefSeq" id="WP_218575134.1">
    <property type="nucleotide sequence ID" value="NZ_CP042425.1"/>
</dbReference>
<dbReference type="Gene3D" id="3.30.200.20">
    <property type="entry name" value="Phosphorylase Kinase, domain 1"/>
    <property type="match status" value="1"/>
</dbReference>
<name>A0A5C1AL21_9BACT</name>
<feature type="region of interest" description="Disordered" evidence="7">
    <location>
        <begin position="371"/>
        <end position="400"/>
    </location>
</feature>
<feature type="repeat" description="WD" evidence="5">
    <location>
        <begin position="790"/>
        <end position="821"/>
    </location>
</feature>
<dbReference type="PANTHER" id="PTHR43289">
    <property type="entry name" value="MITOGEN-ACTIVATED PROTEIN KINASE KINASE KINASE 20-RELATED"/>
    <property type="match status" value="1"/>
</dbReference>
<sequence length="1567" mass="165668">MSTPSPDPATPDRTRVRPDTPPTQEFSADSTSPTFGSVAPPPGGVPEYPFLSPPERSDELGRLGDYRILKKLGEGGMGFVFRGHDPALNRDVALKVMRPEVASKPQAADRFLREGRAAAGLKSDHVITIYQVGRANGVPFLAMEFLEGLPLDVWVKAQKKAVPLPQALRVVRDTLRGLASAHDKGLIHRDIKPANLWIEKGTLRIKVLDFGLTRSNEADEQLTQEGAVVGTPAFMAPEQASGKPVDPRADLFSVGVVMYTLLAGKNPFARGSLMETLGAVGFETQPPVATARPDVPREYSDFLDRLLMKGPDGRPANAKAALQELAAVEKKLQDAAKTVTPSAVGVPLVAIPVSDAAPQVWNELTEKDDVIVRPGRGEPPPPRSSPAVEALPGAPGKPPSKNKLITAGGLFAFLIALGGIVIVITNKDGTKTTVEVPDGAKVEVQEGGKTVASVGPKPAAPPRPGTPPGGTDTPVAVGPSPFDKLDPAAVPGAERFPWQPKELVGVVGSHARRGWWPHSAAAVSPDGSLAATCGVVITLWDLKARTPKAVIPIHNAAPGDRPQTWAWFADGGKKLLCHRAGDWPQLQSWDVTGPTPVLVPIGAGGKAEPLSFPGNFHPVEDGRTVVVFGDGNLRLHDLRGPNPTVAGQEVPATAFAVPDAANVIVYTGPDGRTHRATVRDAKLTADEVIEMPALTRLWMPISADGKKLARWGGKGFEVWDVSAKVPAIVHRIPAQPDVWEDSRLEFSPDGRWLVARHARTALFRLDGPEPTRKAVVDDTDPPGSVVQCGIAFPPDGKQLVLANANGLVRFWDLTGAEPKEQSPMGPDAAVGDPALDPQSGRLFVRPLTDRGDAGVPCVLWDLAAARPAAVARFVPQGWAVVRPLSGERCVLLASDVQAVGQAYRRAGTTFEPSGDPLPAGAAPGGVSPDGRTAVVFANADKPADTRLEGWDLSTAAPRQLWSLPAADARWFKAVTFSADGRWFTTQVKGEKDDGPWTLAVWRNTGTRPERAFALPVAVGGGAHRAALSPDGRYLAHTPTHVGDVVLIDLSGPRPREVGTYSDKGRMGYVAALAFHPDGTKLAWGGDHGVGVLDLATLRPAWDWQAPGPVDAVAWAADGRHLVTHNGNQTAYVLRLPPAVLRTRWKPTTADEVDLLALDPKAATVPTGPGGWAWRDGKWATASSREQLAAVTLPFLASGSYTLTLEATLDEGSEFLGVALPVGPGRGVTFGFNAHQGTVSSFARVNGDGDDAPGNPTVRTTTPLATGKRVAMTLTVRREGGRVALSAAVGGYDDIRWEGPAAALSLPPGENLPSGQVSLLSWGCRWTVHALKYKRIDGTAYTQAAADQDPDRRAAEAVVRGGGSVRIGETWHYAAGTLPAGPFKTNWATLGAADNPRTSDADLDLLRPLSDLKDVNVFGPVTDAGLARLATFEYAPEWRQLKLMDSRVTDDGLKALPRLAALGEFAVDRAAGFTGAGLVHLAGMKLSAVGLAGTGVRDAELAHLKQLPHLHQVWLAETGVTDAGLESLASIKTLKLVHVKKTNVTAAGVKKLQAALPGCSVVSDFDDK</sequence>
<feature type="region of interest" description="Disordered" evidence="7">
    <location>
        <begin position="438"/>
        <end position="493"/>
    </location>
</feature>
<reference evidence="10" key="1">
    <citation type="submission" date="2019-08" db="EMBL/GenBank/DDBJ databases">
        <title>Limnoglobus roseus gen. nov., sp. nov., a novel freshwater planctomycete with a giant genome from the family Gemmataceae.</title>
        <authorList>
            <person name="Kulichevskaya I.S."/>
            <person name="Naumoff D.G."/>
            <person name="Miroshnikov K."/>
            <person name="Ivanova A."/>
            <person name="Philippov D.A."/>
            <person name="Hakobyan A."/>
            <person name="Rijpstra I.C."/>
            <person name="Sinninghe Damste J.S."/>
            <person name="Liesack W."/>
            <person name="Dedysh S.N."/>
        </authorList>
    </citation>
    <scope>NUCLEOTIDE SEQUENCE [LARGE SCALE GENOMIC DNA]</scope>
    <source>
        <strain evidence="10">PX52</strain>
    </source>
</reference>
<dbReference type="KEGG" id="lrs:PX52LOC_04584"/>
<feature type="domain" description="Protein kinase" evidence="8">
    <location>
        <begin position="66"/>
        <end position="326"/>
    </location>
</feature>
<feature type="compositionally biased region" description="Pro residues" evidence="7">
    <location>
        <begin position="458"/>
        <end position="467"/>
    </location>
</feature>
<dbReference type="Proteomes" id="UP000324974">
    <property type="component" value="Chromosome"/>
</dbReference>
<dbReference type="SUPFAM" id="SSF56112">
    <property type="entry name" value="Protein kinase-like (PK-like)"/>
    <property type="match status" value="1"/>
</dbReference>
<dbReference type="Gene3D" id="3.80.10.10">
    <property type="entry name" value="Ribonuclease Inhibitor"/>
    <property type="match status" value="2"/>
</dbReference>
<proteinExistence type="predicted"/>
<feature type="compositionally biased region" description="Polar residues" evidence="7">
    <location>
        <begin position="24"/>
        <end position="35"/>
    </location>
</feature>
<dbReference type="InterPro" id="IPR015943">
    <property type="entry name" value="WD40/YVTN_repeat-like_dom_sf"/>
</dbReference>
<dbReference type="PROSITE" id="PS00107">
    <property type="entry name" value="PROTEIN_KINASE_ATP"/>
    <property type="match status" value="1"/>
</dbReference>
<keyword evidence="2 6" id="KW-0547">Nucleotide-binding</keyword>
<evidence type="ECO:0000256" key="3">
    <source>
        <dbReference type="ARBA" id="ARBA00022777"/>
    </source>
</evidence>
<protein>
    <submittedName>
        <fullName evidence="9">Serine/threonine protein kinase</fullName>
    </submittedName>
</protein>
<feature type="region of interest" description="Disordered" evidence="7">
    <location>
        <begin position="1"/>
        <end position="57"/>
    </location>
</feature>
<dbReference type="PROSITE" id="PS50011">
    <property type="entry name" value="PROTEIN_KINASE_DOM"/>
    <property type="match status" value="1"/>
</dbReference>
<dbReference type="SUPFAM" id="SSF52047">
    <property type="entry name" value="RNI-like"/>
    <property type="match status" value="1"/>
</dbReference>
<dbReference type="Pfam" id="PF00069">
    <property type="entry name" value="Pkinase"/>
    <property type="match status" value="1"/>
</dbReference>
<accession>A0A5C1AL21</accession>
<evidence type="ECO:0000256" key="4">
    <source>
        <dbReference type="ARBA" id="ARBA00022840"/>
    </source>
</evidence>
<dbReference type="EMBL" id="CP042425">
    <property type="protein sequence ID" value="QEL17588.1"/>
    <property type="molecule type" value="Genomic_DNA"/>
</dbReference>
<evidence type="ECO:0000256" key="6">
    <source>
        <dbReference type="PROSITE-ProRule" id="PRU10141"/>
    </source>
</evidence>
<feature type="compositionally biased region" description="Low complexity" evidence="7">
    <location>
        <begin position="469"/>
        <end position="479"/>
    </location>
</feature>
<evidence type="ECO:0000313" key="9">
    <source>
        <dbReference type="EMBL" id="QEL17588.1"/>
    </source>
</evidence>
<dbReference type="GO" id="GO:0005524">
    <property type="term" value="F:ATP binding"/>
    <property type="evidence" value="ECO:0007669"/>
    <property type="project" value="UniProtKB-UniRule"/>
</dbReference>
<evidence type="ECO:0000256" key="1">
    <source>
        <dbReference type="ARBA" id="ARBA00022679"/>
    </source>
</evidence>
<dbReference type="InterPro" id="IPR017441">
    <property type="entry name" value="Protein_kinase_ATP_BS"/>
</dbReference>
<gene>
    <name evidence="9" type="ORF">PX52LOC_04584</name>
</gene>
<dbReference type="InterPro" id="IPR032675">
    <property type="entry name" value="LRR_dom_sf"/>
</dbReference>
<keyword evidence="9" id="KW-0723">Serine/threonine-protein kinase</keyword>
<dbReference type="InterPro" id="IPR001680">
    <property type="entry name" value="WD40_rpt"/>
</dbReference>
<dbReference type="Gene3D" id="2.130.10.10">
    <property type="entry name" value="YVTN repeat-like/Quinoprotein amine dehydrogenase"/>
    <property type="match status" value="3"/>
</dbReference>
<dbReference type="PANTHER" id="PTHR43289:SF34">
    <property type="entry name" value="SERINE_THREONINE-PROTEIN KINASE YBDM-RELATED"/>
    <property type="match status" value="1"/>
</dbReference>
<dbReference type="Gene3D" id="1.10.510.10">
    <property type="entry name" value="Transferase(Phosphotransferase) domain 1"/>
    <property type="match status" value="1"/>
</dbReference>
<dbReference type="PROSITE" id="PS50082">
    <property type="entry name" value="WD_REPEATS_2"/>
    <property type="match status" value="1"/>
</dbReference>
<keyword evidence="10" id="KW-1185">Reference proteome</keyword>
<evidence type="ECO:0000313" key="10">
    <source>
        <dbReference type="Proteomes" id="UP000324974"/>
    </source>
</evidence>
<keyword evidence="1" id="KW-0808">Transferase</keyword>
<dbReference type="InterPro" id="IPR000719">
    <property type="entry name" value="Prot_kinase_dom"/>
</dbReference>